<keyword evidence="1" id="KW-0147">Chitin-binding</keyword>
<organism evidence="9 10">
    <name type="scientific">Chilo suppressalis</name>
    <name type="common">Asiatic rice borer moth</name>
    <dbReference type="NCBI Taxonomy" id="168631"/>
    <lineage>
        <taxon>Eukaryota</taxon>
        <taxon>Metazoa</taxon>
        <taxon>Ecdysozoa</taxon>
        <taxon>Arthropoda</taxon>
        <taxon>Hexapoda</taxon>
        <taxon>Insecta</taxon>
        <taxon>Pterygota</taxon>
        <taxon>Neoptera</taxon>
        <taxon>Endopterygota</taxon>
        <taxon>Lepidoptera</taxon>
        <taxon>Glossata</taxon>
        <taxon>Ditrysia</taxon>
        <taxon>Pyraloidea</taxon>
        <taxon>Crambidae</taxon>
        <taxon>Crambinae</taxon>
        <taxon>Chilo</taxon>
    </lineage>
</organism>
<evidence type="ECO:0000256" key="5">
    <source>
        <dbReference type="ARBA" id="ARBA00023180"/>
    </source>
</evidence>
<feature type="region of interest" description="Disordered" evidence="6">
    <location>
        <begin position="432"/>
        <end position="452"/>
    </location>
</feature>
<keyword evidence="4" id="KW-1015">Disulfide bond</keyword>
<dbReference type="EMBL" id="OU963921">
    <property type="protein sequence ID" value="CAH0404264.1"/>
    <property type="molecule type" value="Genomic_DNA"/>
</dbReference>
<feature type="domain" description="Chitin-binding type-2" evidence="8">
    <location>
        <begin position="732"/>
        <end position="789"/>
    </location>
</feature>
<evidence type="ECO:0000256" key="7">
    <source>
        <dbReference type="SAM" id="SignalP"/>
    </source>
</evidence>
<evidence type="ECO:0000256" key="1">
    <source>
        <dbReference type="ARBA" id="ARBA00022669"/>
    </source>
</evidence>
<dbReference type="PANTHER" id="PTHR23301">
    <property type="entry name" value="CHITIN BINDING PERITROPHIN-A"/>
    <property type="match status" value="1"/>
</dbReference>
<keyword evidence="5" id="KW-0325">Glycoprotein</keyword>
<sequence>MLGKLVLLAAVALAHGRPGDTDSSAPYLGASDLHAPYTGETIPGSSDNCPADRRHWLIPHEYDCTKFYYCEYGVKWETPRDCAPGTEFSYALQVCVHPAQANCNLPGSPPTTTESTAAPTTTTTQAPTTTTTHAPNTTTTQAPTTTTTQAPDTTTTQAPNTTTTQAPNTTTTQAPTTTTTQAPNTTTTQAPTTTTTQAPNTTTTQAPTTTTTQAPNTTTTQAPNTTTTQAPNTTTTQAPNTTTTQAPTTTTQAPNTTTEAPTTQPCNTTVAANTTTQAPNTTTQAPTTSDPNVLPNGCPADFGVHKLLPHKDCSKFYICNFGQKVERDCAPGTHFNPALEVCDWPENAGCESGGDDNDNGDGDNGNGDNGNGTLPNGCPADFSVHQLLPSEDCSKFYYCNFGEKVESSCPQGTHFNAKLQVCDWPESAGCESGGDDNDNGSGDNGNGDNGNGTLPNGCPADFSVHQLLPSEDCSKFYYCNFGEKVESSCPQGTHFNAKLQVCDWPENAGCESGGDSNDNGNGDNGNGDNGNGTLPNGCPADFSVHQLLPSKDCSKFYYCNFGEKVESSCPQGTHFNAKLQVCDWPENAGCESNDNGDGDNGDGDNGDGENGNGDNGDGDNGDGENGDGGDNGGTLPNGCPADFSVHQLLPSKDCSKFYYCNYGEKVESSCPQGTHFNAKEQVCDWPENAGCESNDNGDGDNGGGDNGGGDNGGGDNGDGDNGGGGDNGGTLPNGCPADFSIHQLLPSKDCSKFYYCNFGEKVESSCPQGTHFNAKEQVCDWPWNAGCESNDGDGDGNGDGGNDNGSGGNCDGGNGENCNGGGEDGDNGSGDGDNGSGDNGSEDNKCEECNVLPWAHDTDCDKFWRCEGEKAVLVACSEGLHFNANAGTCDFISNANCNINAQPLA</sequence>
<keyword evidence="2 7" id="KW-0732">Signal</keyword>
<dbReference type="Pfam" id="PF01607">
    <property type="entry name" value="CBM_14"/>
    <property type="match status" value="8"/>
</dbReference>
<dbReference type="SMART" id="SM00494">
    <property type="entry name" value="ChtBD2"/>
    <property type="match status" value="8"/>
</dbReference>
<dbReference type="SUPFAM" id="SSF57625">
    <property type="entry name" value="Invertebrate chitin-binding proteins"/>
    <property type="match status" value="8"/>
</dbReference>
<feature type="domain" description="Chitin-binding type-2" evidence="8">
    <location>
        <begin position="295"/>
        <end position="352"/>
    </location>
</feature>
<evidence type="ECO:0000256" key="3">
    <source>
        <dbReference type="ARBA" id="ARBA00022737"/>
    </source>
</evidence>
<evidence type="ECO:0000259" key="8">
    <source>
        <dbReference type="PROSITE" id="PS50940"/>
    </source>
</evidence>
<protein>
    <recommendedName>
        <fullName evidence="8">Chitin-binding type-2 domain-containing protein</fullName>
    </recommendedName>
</protein>
<feature type="domain" description="Chitin-binding type-2" evidence="8">
    <location>
        <begin position="455"/>
        <end position="512"/>
    </location>
</feature>
<accession>A0ABN8B4R1</accession>
<feature type="compositionally biased region" description="Low complexity" evidence="6">
    <location>
        <begin position="110"/>
        <end position="267"/>
    </location>
</feature>
<feature type="region of interest" description="Disordered" evidence="6">
    <location>
        <begin position="352"/>
        <end position="372"/>
    </location>
</feature>
<feature type="domain" description="Chitin-binding type-2" evidence="8">
    <location>
        <begin position="375"/>
        <end position="432"/>
    </location>
</feature>
<dbReference type="InterPro" id="IPR036508">
    <property type="entry name" value="Chitin-bd_dom_sf"/>
</dbReference>
<feature type="region of interest" description="Disordered" evidence="6">
    <location>
        <begin position="513"/>
        <end position="532"/>
    </location>
</feature>
<dbReference type="InterPro" id="IPR051940">
    <property type="entry name" value="Chitin_bind-dev_reg"/>
</dbReference>
<evidence type="ECO:0000313" key="10">
    <source>
        <dbReference type="Proteomes" id="UP001153292"/>
    </source>
</evidence>
<feature type="region of interest" description="Disordered" evidence="6">
    <location>
        <begin position="106"/>
        <end position="267"/>
    </location>
</feature>
<feature type="chain" id="PRO_5046294628" description="Chitin-binding type-2 domain-containing protein" evidence="7">
    <location>
        <begin position="17"/>
        <end position="905"/>
    </location>
</feature>
<reference evidence="9" key="1">
    <citation type="submission" date="2021-12" db="EMBL/GenBank/DDBJ databases">
        <authorList>
            <person name="King R."/>
        </authorList>
    </citation>
    <scope>NUCLEOTIDE SEQUENCE</scope>
</reference>
<evidence type="ECO:0000256" key="4">
    <source>
        <dbReference type="ARBA" id="ARBA00023157"/>
    </source>
</evidence>
<dbReference type="Gene3D" id="2.170.140.10">
    <property type="entry name" value="Chitin binding domain"/>
    <property type="match status" value="8"/>
</dbReference>
<proteinExistence type="predicted"/>
<feature type="region of interest" description="Disordered" evidence="6">
    <location>
        <begin position="592"/>
        <end position="635"/>
    </location>
</feature>
<dbReference type="PANTHER" id="PTHR23301:SF0">
    <property type="entry name" value="CHITIN-BINDING TYPE-2 DOMAIN-CONTAINING PROTEIN-RELATED"/>
    <property type="match status" value="1"/>
</dbReference>
<feature type="domain" description="Chitin-binding type-2" evidence="8">
    <location>
        <begin position="636"/>
        <end position="693"/>
    </location>
</feature>
<gene>
    <name evidence="9" type="ORF">CHILSU_LOCUS7584</name>
</gene>
<feature type="compositionally biased region" description="Gly residues" evidence="6">
    <location>
        <begin position="699"/>
        <end position="728"/>
    </location>
</feature>
<evidence type="ECO:0000256" key="2">
    <source>
        <dbReference type="ARBA" id="ARBA00022729"/>
    </source>
</evidence>
<feature type="region of interest" description="Disordered" evidence="6">
    <location>
        <begin position="694"/>
        <end position="729"/>
    </location>
</feature>
<dbReference type="Proteomes" id="UP001153292">
    <property type="component" value="Chromosome 28"/>
</dbReference>
<keyword evidence="10" id="KW-1185">Reference proteome</keyword>
<feature type="signal peptide" evidence="7">
    <location>
        <begin position="1"/>
        <end position="16"/>
    </location>
</feature>
<keyword evidence="3" id="KW-0677">Repeat</keyword>
<feature type="domain" description="Chitin-binding type-2" evidence="8">
    <location>
        <begin position="535"/>
        <end position="592"/>
    </location>
</feature>
<name>A0ABN8B4R1_CHISP</name>
<feature type="domain" description="Chitin-binding type-2" evidence="8">
    <location>
        <begin position="46"/>
        <end position="105"/>
    </location>
</feature>
<feature type="compositionally biased region" description="Acidic residues" evidence="6">
    <location>
        <begin position="616"/>
        <end position="627"/>
    </location>
</feature>
<feature type="domain" description="Chitin-binding type-2" evidence="8">
    <location>
        <begin position="843"/>
        <end position="899"/>
    </location>
</feature>
<evidence type="ECO:0000256" key="6">
    <source>
        <dbReference type="SAM" id="MobiDB-lite"/>
    </source>
</evidence>
<feature type="compositionally biased region" description="Low complexity" evidence="6">
    <location>
        <begin position="274"/>
        <end position="288"/>
    </location>
</feature>
<evidence type="ECO:0000313" key="9">
    <source>
        <dbReference type="EMBL" id="CAH0404264.1"/>
    </source>
</evidence>
<dbReference type="PROSITE" id="PS50940">
    <property type="entry name" value="CHIT_BIND_II"/>
    <property type="match status" value="8"/>
</dbReference>
<feature type="compositionally biased region" description="Acidic residues" evidence="6">
    <location>
        <begin position="594"/>
        <end position="607"/>
    </location>
</feature>
<dbReference type="InterPro" id="IPR002557">
    <property type="entry name" value="Chitin-bd_dom"/>
</dbReference>
<feature type="region of interest" description="Disordered" evidence="6">
    <location>
        <begin position="274"/>
        <end position="293"/>
    </location>
</feature>